<evidence type="ECO:0000256" key="13">
    <source>
        <dbReference type="ARBA" id="ARBA00049250"/>
    </source>
</evidence>
<evidence type="ECO:0000313" key="16">
    <source>
        <dbReference type="Proteomes" id="UP000094527"/>
    </source>
</evidence>
<dbReference type="EC" id="2.1.1.290" evidence="5"/>
<dbReference type="STRING" id="48709.A0A1D2MJ93"/>
<organism evidence="15 16">
    <name type="scientific">Orchesella cincta</name>
    <name type="common">Springtail</name>
    <name type="synonym">Podura cincta</name>
    <dbReference type="NCBI Taxonomy" id="48709"/>
    <lineage>
        <taxon>Eukaryota</taxon>
        <taxon>Metazoa</taxon>
        <taxon>Ecdysozoa</taxon>
        <taxon>Arthropoda</taxon>
        <taxon>Hexapoda</taxon>
        <taxon>Collembola</taxon>
        <taxon>Entomobryomorpha</taxon>
        <taxon>Entomobryoidea</taxon>
        <taxon>Orchesellidae</taxon>
        <taxon>Orchesellinae</taxon>
        <taxon>Orchesella</taxon>
    </lineage>
</organism>
<comment type="caution">
    <text evidence="15">The sequence shown here is derived from an EMBL/GenBank/DDBJ whole genome shotgun (WGS) entry which is preliminary data.</text>
</comment>
<proteinExistence type="inferred from homology"/>
<reference evidence="15 16" key="1">
    <citation type="journal article" date="2016" name="Genome Biol. Evol.">
        <title>Gene Family Evolution Reflects Adaptation to Soil Environmental Stressors in the Genome of the Collembolan Orchesella cincta.</title>
        <authorList>
            <person name="Faddeeva-Vakhrusheva A."/>
            <person name="Derks M.F."/>
            <person name="Anvar S.Y."/>
            <person name="Agamennone V."/>
            <person name="Suring W."/>
            <person name="Smit S."/>
            <person name="van Straalen N.M."/>
            <person name="Roelofs D."/>
        </authorList>
    </citation>
    <scope>NUCLEOTIDE SEQUENCE [LARGE SCALE GENOMIC DNA]</scope>
    <source>
        <tissue evidence="15">Mixed pool</tissue>
    </source>
</reference>
<comment type="similarity">
    <text evidence="3">Belongs to the methyltransferase superfamily. LCMT family.</text>
</comment>
<evidence type="ECO:0000256" key="6">
    <source>
        <dbReference type="ARBA" id="ARBA00018045"/>
    </source>
</evidence>
<dbReference type="InterPro" id="IPR029063">
    <property type="entry name" value="SAM-dependent_MTases_sf"/>
</dbReference>
<dbReference type="Gene3D" id="3.40.50.150">
    <property type="entry name" value="Vaccinia Virus protein VP39"/>
    <property type="match status" value="1"/>
</dbReference>
<dbReference type="GO" id="GO:0030488">
    <property type="term" value="P:tRNA methylation"/>
    <property type="evidence" value="ECO:0007669"/>
    <property type="project" value="TreeGrafter"/>
</dbReference>
<evidence type="ECO:0000256" key="7">
    <source>
        <dbReference type="ARBA" id="ARBA00022603"/>
    </source>
</evidence>
<dbReference type="SUPFAM" id="SSF117281">
    <property type="entry name" value="Kelch motif"/>
    <property type="match status" value="1"/>
</dbReference>
<dbReference type="EC" id="2.3.1.231" evidence="4"/>
<sequence length="755" mass="84240">MSLSKGRSASSSSGHHGGEDVGRKSSGSASSRMPAGITEAKQVRETGDWSSGSKLSAIHNGYWEDPFFRFFNPTDPSKIRRTSLICRGYYVRFRVCDYFLRRLIKDVGEPIQVVSLGCGMDSCYFRILPELENMICKFFELDFKTVIKAKKSVIAHTPILRVMAEERLKLLACDLRYVVTVHETLKNNGFEFNKPTVFYSECVVNYLGPNETTNILEWITANVPNSIWLAYEQCNALDGFGQIMLSHFLKNGCPLLSLISAHSREDQEAQLRKAGFKVSQVINAWDAFIKIGSDDPPHFPRRKNPEHQFDEYEQLIATSLHYSVRVGLNGDLARKSRITELLDKFHLHLVPRQDLFKITGIASEMVKNSHAVKLDILQGTYLPTLSGHETIVINNNTLLTLGGSGESSVRMKHLIRSQISFTEDDGNPQELSLSDPFEDYSATASAAEVHIVGSSGPLTVKSKILLENADHYERIHSCAVFVPGRVKSKEAHDSVLIFGGRKSPKVPCSNDLIELNVNKIDSKVNIASVIVSSKFDGSCPKPRWRHAMSACLKEGTPHVLMFGGRNTDMVLGDCWWFQVDEFNWVELQCGSAVGTPWPAARHSHAMTSDIDGNTVYMIGGVSEDDTTLCENSFWIYQADVEKWTNIDEWNSFARRVGHSIVKNRNMLVIVGGYGADSSYGFDFLAAICDLECNTVKIVTQALPLNDVYLPFGFTASILHDEKANKEKIIVFGGGGNCFSFGTHYNQVCYLVTINE</sequence>
<evidence type="ECO:0000313" key="15">
    <source>
        <dbReference type="EMBL" id="ODM93033.1"/>
    </source>
</evidence>
<evidence type="ECO:0000256" key="3">
    <source>
        <dbReference type="ARBA" id="ARBA00010703"/>
    </source>
</evidence>
<evidence type="ECO:0000256" key="9">
    <source>
        <dbReference type="ARBA" id="ARBA00022691"/>
    </source>
</evidence>
<keyword evidence="7" id="KW-0489">Methyltransferase</keyword>
<dbReference type="Pfam" id="PF13418">
    <property type="entry name" value="Beta-prop_TYW4"/>
    <property type="match status" value="1"/>
</dbReference>
<feature type="compositionally biased region" description="Low complexity" evidence="14">
    <location>
        <begin position="1"/>
        <end position="14"/>
    </location>
</feature>
<dbReference type="InterPro" id="IPR007213">
    <property type="entry name" value="Ppm1/Ppm2/Tcmp"/>
</dbReference>
<evidence type="ECO:0000256" key="14">
    <source>
        <dbReference type="SAM" id="MobiDB-lite"/>
    </source>
</evidence>
<dbReference type="PANTHER" id="PTHR46529:SF1">
    <property type="entry name" value="TRNA WYBUTOSINE-SYNTHESIZING PROTEIN 4"/>
    <property type="match status" value="1"/>
</dbReference>
<evidence type="ECO:0000256" key="4">
    <source>
        <dbReference type="ARBA" id="ARBA00012155"/>
    </source>
</evidence>
<dbReference type="SUPFAM" id="SSF53335">
    <property type="entry name" value="S-adenosyl-L-methionine-dependent methyltransferases"/>
    <property type="match status" value="1"/>
</dbReference>
<dbReference type="GO" id="GO:0031591">
    <property type="term" value="P:wybutosine biosynthetic process"/>
    <property type="evidence" value="ECO:0007669"/>
    <property type="project" value="TreeGrafter"/>
</dbReference>
<evidence type="ECO:0000256" key="8">
    <source>
        <dbReference type="ARBA" id="ARBA00022679"/>
    </source>
</evidence>
<keyword evidence="16" id="KW-1185">Reference proteome</keyword>
<comment type="pathway">
    <text evidence="2">tRNA modification; wybutosine-tRNA(Phe) biosynthesis.</text>
</comment>
<dbReference type="PANTHER" id="PTHR46529">
    <property type="entry name" value="TRNA WYBUTOSINE-SYNTHESIZING PROTEIN 4"/>
    <property type="match status" value="1"/>
</dbReference>
<evidence type="ECO:0000256" key="5">
    <source>
        <dbReference type="ARBA" id="ARBA00012779"/>
    </source>
</evidence>
<evidence type="ECO:0000256" key="1">
    <source>
        <dbReference type="ARBA" id="ARBA00001806"/>
    </source>
</evidence>
<dbReference type="Gene3D" id="2.120.10.80">
    <property type="entry name" value="Kelch-type beta propeller"/>
    <property type="match status" value="1"/>
</dbReference>
<dbReference type="AlphaFoldDB" id="A0A1D2MJ93"/>
<comment type="catalytic activity">
    <reaction evidence="1">
        <text>7-[(3S)-3-amino-3-carboxypropyl]wyosine(37) in tRNA(Phe) + S-adenosyl-L-methionine = 7-[(3S)-(3-amino-3-methoxycarbonyl)propyl]wyosine(37) in tRNA(Phe) + S-adenosyl-L-homocysteine</text>
        <dbReference type="Rhea" id="RHEA:36903"/>
        <dbReference type="Rhea" id="RHEA-COMP:10379"/>
        <dbReference type="Rhea" id="RHEA-COMP:11844"/>
        <dbReference type="ChEBI" id="CHEBI:57856"/>
        <dbReference type="ChEBI" id="CHEBI:59789"/>
        <dbReference type="ChEBI" id="CHEBI:73543"/>
        <dbReference type="ChEBI" id="CHEBI:74275"/>
        <dbReference type="EC" id="2.1.1.290"/>
    </reaction>
</comment>
<comment type="catalytic activity">
    <reaction evidence="13">
        <text>7-[(3S)-(3-amino-3-methoxycarbonyl)propyl]wyosine(37) in tRNA(Phe) + S-adenosyl-L-methionine + CO2 = wybutosine(37) in tRNA(Phe) + S-adenosyl-L-homocysteine + 2 H(+)</text>
        <dbReference type="Rhea" id="RHEA:37119"/>
        <dbReference type="Rhea" id="RHEA-COMP:11844"/>
        <dbReference type="Rhea" id="RHEA-COMP:11847"/>
        <dbReference type="ChEBI" id="CHEBI:15378"/>
        <dbReference type="ChEBI" id="CHEBI:16526"/>
        <dbReference type="ChEBI" id="CHEBI:57856"/>
        <dbReference type="ChEBI" id="CHEBI:59789"/>
        <dbReference type="ChEBI" id="CHEBI:73544"/>
        <dbReference type="ChEBI" id="CHEBI:74275"/>
        <dbReference type="EC" id="2.3.1.231"/>
    </reaction>
</comment>
<protein>
    <recommendedName>
        <fullName evidence="6">tRNA wybutosine-synthesizing protein 4</fullName>
        <ecNumber evidence="5">2.1.1.290</ecNumber>
        <ecNumber evidence="4">2.3.1.231</ecNumber>
    </recommendedName>
    <alternativeName>
        <fullName evidence="12">tRNA(Phe) (7-(3-amino-3-(methoxycarbonyl)propyl)wyosine(37)-N)-methoxycarbonyltransferase</fullName>
    </alternativeName>
    <alternativeName>
        <fullName evidence="11">tRNA(Phe) (7-(3-amino-3-carboxypropyl)wyosine(37)-O)-methyltransferase</fullName>
    </alternativeName>
</protein>
<feature type="region of interest" description="Disordered" evidence="14">
    <location>
        <begin position="1"/>
        <end position="35"/>
    </location>
</feature>
<dbReference type="OMA" id="SDCCTLR"/>
<dbReference type="GO" id="GO:0008175">
    <property type="term" value="F:tRNA methyltransferase activity"/>
    <property type="evidence" value="ECO:0007669"/>
    <property type="project" value="TreeGrafter"/>
</dbReference>
<keyword evidence="10" id="KW-0819">tRNA processing</keyword>
<dbReference type="EMBL" id="LJIJ01001093">
    <property type="protein sequence ID" value="ODM93033.1"/>
    <property type="molecule type" value="Genomic_DNA"/>
</dbReference>
<evidence type="ECO:0000256" key="2">
    <source>
        <dbReference type="ARBA" id="ARBA00004797"/>
    </source>
</evidence>
<evidence type="ECO:0000256" key="12">
    <source>
        <dbReference type="ARBA" id="ARBA00030847"/>
    </source>
</evidence>
<dbReference type="InterPro" id="IPR015915">
    <property type="entry name" value="Kelch-typ_b-propeller"/>
</dbReference>
<dbReference type="Pfam" id="PF04072">
    <property type="entry name" value="LCM"/>
    <property type="match status" value="1"/>
</dbReference>
<dbReference type="OrthoDB" id="203237at2759"/>
<dbReference type="UniPathway" id="UPA00375"/>
<accession>A0A1D2MJ93</accession>
<gene>
    <name evidence="15" type="ORF">Ocin01_13649</name>
</gene>
<evidence type="ECO:0000256" key="11">
    <source>
        <dbReference type="ARBA" id="ARBA00029750"/>
    </source>
</evidence>
<dbReference type="Proteomes" id="UP000094527">
    <property type="component" value="Unassembled WGS sequence"/>
</dbReference>
<keyword evidence="8" id="KW-0808">Transferase</keyword>
<evidence type="ECO:0000256" key="10">
    <source>
        <dbReference type="ARBA" id="ARBA00022694"/>
    </source>
</evidence>
<name>A0A1D2MJ93_ORCCI</name>
<keyword evidence="9" id="KW-0949">S-adenosyl-L-methionine</keyword>